<proteinExistence type="predicted"/>
<protein>
    <submittedName>
        <fullName evidence="1">HlyD family efflux transporter periplasmic adaptor subunit</fullName>
    </submittedName>
</protein>
<sequence>MSAVSEQAALAALLPALEARARQAGNVAELGFSIANDSYGILPFRQALVFSGAGRDAWLMTVSGLAKPAEDSPYLVWLRRTWPWLHDQLADRPGWYAPPPEAREELPGAPAGTLDGWHEWWPAGVWALPLTRRSGEPLGWVCFLLDQPPAQPAEAALTRLAQTWSYCWEMLAGRPRRTLKERWQAIKPLHRRVFLGALAALLLFPVRQTALAPAEVVSLDAMAVAAPLDGVVKTVHVRPNQPVKAGEPLFSLDDTVLRNRLSVARQSVAVADAELMAATQKAFDDTRSKGDLALLGGRAQERRAELAAVQAQLARIDVLAPHDGVAVFGDANDWLGRPVTTGERIMLLANPTTPGVLVHLPVADAIALEPGAPVKLFLTVAPLSPLSGKITETSYQALLSPEGVASYRLRGVFDGRHDAARIGLRGTAKIYGKRVILGYYLLRRPLATLREWSGW</sequence>
<reference evidence="1" key="1">
    <citation type="submission" date="2019-05" db="EMBL/GenBank/DDBJ databases">
        <title>Revised genome assembly of Burkholderiaceae (previously Ralstonia) sp. PBA.</title>
        <authorList>
            <person name="Gan H.M."/>
        </authorList>
    </citation>
    <scope>NUCLEOTIDE SEQUENCE</scope>
    <source>
        <strain evidence="1">PBA</strain>
    </source>
</reference>
<accession>A0ACD3SPX6</accession>
<keyword evidence="2" id="KW-1185">Reference proteome</keyword>
<organism evidence="1 2">
    <name type="scientific">Imbroritus primus</name>
    <dbReference type="NCBI Taxonomy" id="3058603"/>
    <lineage>
        <taxon>Bacteria</taxon>
        <taxon>Pseudomonadati</taxon>
        <taxon>Pseudomonadota</taxon>
        <taxon>Betaproteobacteria</taxon>
        <taxon>Burkholderiales</taxon>
        <taxon>Burkholderiaceae</taxon>
        <taxon>Imbroritus</taxon>
    </lineage>
</organism>
<dbReference type="EMBL" id="AKCV02000015">
    <property type="protein sequence ID" value="TMS58302.1"/>
    <property type="molecule type" value="Genomic_DNA"/>
</dbReference>
<gene>
    <name evidence="1" type="ORF">MW7_005990</name>
</gene>
<dbReference type="Proteomes" id="UP000004277">
    <property type="component" value="Unassembled WGS sequence"/>
</dbReference>
<comment type="caution">
    <text evidence="1">The sequence shown here is derived from an EMBL/GenBank/DDBJ whole genome shotgun (WGS) entry which is preliminary data.</text>
</comment>
<evidence type="ECO:0000313" key="2">
    <source>
        <dbReference type="Proteomes" id="UP000004277"/>
    </source>
</evidence>
<name>A0ACD3SPX6_9BURK</name>
<evidence type="ECO:0000313" key="1">
    <source>
        <dbReference type="EMBL" id="TMS58302.1"/>
    </source>
</evidence>